<keyword evidence="7" id="KW-0131">Cell cycle</keyword>
<dbReference type="GO" id="GO:0004298">
    <property type="term" value="F:threonine-type endopeptidase activity"/>
    <property type="evidence" value="ECO:0007669"/>
    <property type="project" value="InterPro"/>
</dbReference>
<evidence type="ECO:0000256" key="5">
    <source>
        <dbReference type="ARBA" id="ARBA00023067"/>
    </source>
</evidence>
<gene>
    <name evidence="11" type="ORF">DdX_07411</name>
</gene>
<keyword evidence="8" id="KW-0175">Coiled coil</keyword>
<comment type="subcellular location">
    <subcellularLocation>
        <location evidence="1">Nucleus</location>
    </subcellularLocation>
</comment>
<dbReference type="GO" id="GO:0042393">
    <property type="term" value="F:histone binding"/>
    <property type="evidence" value="ECO:0007669"/>
    <property type="project" value="TreeGrafter"/>
</dbReference>
<feature type="domain" description="Condensin complex subunit 1 C-terminal" evidence="9">
    <location>
        <begin position="1417"/>
        <end position="1566"/>
    </location>
</feature>
<dbReference type="GO" id="GO:0051301">
    <property type="term" value="P:cell division"/>
    <property type="evidence" value="ECO:0007669"/>
    <property type="project" value="UniProtKB-KW"/>
</dbReference>
<evidence type="ECO:0000256" key="7">
    <source>
        <dbReference type="ARBA" id="ARBA00023306"/>
    </source>
</evidence>
<sequence>MYICLHGGAGVHQEPSEKNLAKMLKHNSGSLVDAVMTIENDPLFNCGLGSNLNIAGKVECEAAYMNSKHMAFGGVACVSNCQNPVFVAKRLAEGYMSDPREWRLVPPMNRHNEILQRLKICWNNARAHPWIPQEAFRYRGTAAVRCSIYSLEQVLMVIRDPSFKACSTSGGLILKAEGRVGHSVQFGSAIWAEQRGNKAISVSLSGCGEALTRTSLAENLANIFFTHDEQDETLLLQTINEYFHTNFLNSSRLQSFPAARKLFGGIIMVKSDSFYQLIIAHNTPDFVFAFSDGNKTMLKFVIPQRDEDLFQQVDDAYYVSSNIEDNEYIEEALQLFQSHVNNRGFEKLPEYFDEFFAVARHNDRIGMDCKLRTFEALITGLRNLTADLRGHVSYVMNTPVLTEELTQLNFKYANCLLMYVYLLSRISYHVEAYVSKKTRLLTHDQKGRKAASESNDDYTVTFWKSQDGRLRLLRTFYELITLVAVSDGEYTVHAGIKFLWTPNFVDPQLITCILNTLMKILENPETSKASGKNILVGAFMVIRVMCIGWEQNKAVAKHLMDLSLKLEALQKPGATSFHFIDAILLVQRNDDLAPLLAAMISYLGGIDAQSFGTSETSSRPISLFITNLSEKKPHVLFKHIAHVVSFLSFDVPTLRNAILTAFADIASNCFDGSVEITDILEKQRRTMLLRLQDHITDSSALVRTKVLHVWAKLAFNRSIPVEQFRLQLLFDVRSRLKDHSVMVRKAAVGLLTMILMHNCFDSNLSYSRAYKRLNKKKEELMELRNKNPEYDMIRSAGQDFDENVVGDIRSVLEAALESYVLSDTLPTLESLSRNLRISLRRLSIVDRHDEVVDDSLENLSNEATNENNHDGIPQTYKIASRIMDKSTRLEGCVEYLRMYMEGNPFHFARDMDVTDMVSRLCKMIRDLVLLQTIASEDRNDQQLVIEEDRIEEYQNRLAELEKSMETELDKLLFIKEYEQSLLDAVCCVKRYQGVPELTDMVTYICECCKFKIRGSQEALKKAKVISRHGISNKTLDVFWEHSAEGDIETRLVAIRLIGVVAKAHKKLVQEHMGRLINLYRTKSESIRLEVLKIIANLSSGSQFDVKKMRPSEITFRIPSSDKLIKSMLAFLVTELISDQSELWIPHCRQAVNVIYGISARPCKVISLVFNRLALTVKRNLLQHNALLKKLTESLSKRDDLRNRLTIEGENESVLQDNIRLHKVKIKGTQRLIATVKARLEVGITRLLYFVGEVALKFLTYLEISFTKEIKTALQTIHDIRQISSESGQLQGFTRFAEGKDTPLVQFEKDCIRQKGFFEKADREDERIGLTAISEEEKLQIKLQQILDRDTFNNTTLNGRILPFVITILKSHVYFGENVKESAVECLAKLMLVNRKCCKTFLPLFFAFYESNASVRARNNMIILMTDLCFRFPNVFNSFNDEFIKKIRDENSGIRYTCLLVMSHMLLNDLIKVSGRIADLAPCLCDADHQIILLARGFFTEMSKKHNVLYNLMPDIISKLTTNKDLTDEQFQNVMKFLLLFIEKEHHRESLIDKLCQRFQLIKNHRVEGIVLPDSSKYLVTKLSFCIANISMNERCFRRLVENMRCYEEFLRIPQVFKHLTSALSKFKKESSKSPEIKAQIEEFEDQMQAAHKKGLDEDSIAGRAEAVNSDD</sequence>
<dbReference type="Proteomes" id="UP001201812">
    <property type="component" value="Unassembled WGS sequence"/>
</dbReference>
<keyword evidence="4" id="KW-0498">Mitosis</keyword>
<feature type="coiled-coil region" evidence="8">
    <location>
        <begin position="943"/>
        <end position="970"/>
    </location>
</feature>
<dbReference type="Pfam" id="PF12922">
    <property type="entry name" value="Cnd1_N"/>
    <property type="match status" value="1"/>
</dbReference>
<dbReference type="InterPro" id="IPR026971">
    <property type="entry name" value="CND1/NCAPD3"/>
</dbReference>
<dbReference type="SUPFAM" id="SSF48371">
    <property type="entry name" value="ARM repeat"/>
    <property type="match status" value="1"/>
</dbReference>
<keyword evidence="12" id="KW-1185">Reference proteome</keyword>
<dbReference type="GO" id="GO:0007076">
    <property type="term" value="P:mitotic chromosome condensation"/>
    <property type="evidence" value="ECO:0007669"/>
    <property type="project" value="InterPro"/>
</dbReference>
<dbReference type="InterPro" id="IPR016024">
    <property type="entry name" value="ARM-type_fold"/>
</dbReference>
<keyword evidence="3" id="KW-0132">Cell division</keyword>
<reference evidence="11" key="1">
    <citation type="submission" date="2022-01" db="EMBL/GenBank/DDBJ databases">
        <title>Genome Sequence Resource for Two Populations of Ditylenchus destructor, the Migratory Endoparasitic Phytonematode.</title>
        <authorList>
            <person name="Zhang H."/>
            <person name="Lin R."/>
            <person name="Xie B."/>
        </authorList>
    </citation>
    <scope>NUCLEOTIDE SEQUENCE</scope>
    <source>
        <strain evidence="11">BazhouSP</strain>
    </source>
</reference>
<dbReference type="Pfam" id="PF01112">
    <property type="entry name" value="Asparaginase_2"/>
    <property type="match status" value="1"/>
</dbReference>
<dbReference type="PANTHER" id="PTHR14222:SF2">
    <property type="entry name" value="CONDENSIN COMPLEX SUBUNIT 1"/>
    <property type="match status" value="1"/>
</dbReference>
<dbReference type="InterPro" id="IPR032682">
    <property type="entry name" value="Cnd1_C"/>
</dbReference>
<comment type="similarity">
    <text evidence="2">Belongs to the Ntn-hydrolase family.</text>
</comment>
<feature type="domain" description="Condensin complex subunit 1 N-terminal" evidence="10">
    <location>
        <begin position="370"/>
        <end position="544"/>
    </location>
</feature>
<evidence type="ECO:0000256" key="6">
    <source>
        <dbReference type="ARBA" id="ARBA00023242"/>
    </source>
</evidence>
<keyword evidence="6" id="KW-0539">Nucleus</keyword>
<organism evidence="11 12">
    <name type="scientific">Ditylenchus destructor</name>
    <dbReference type="NCBI Taxonomy" id="166010"/>
    <lineage>
        <taxon>Eukaryota</taxon>
        <taxon>Metazoa</taxon>
        <taxon>Ecdysozoa</taxon>
        <taxon>Nematoda</taxon>
        <taxon>Chromadorea</taxon>
        <taxon>Rhabditida</taxon>
        <taxon>Tylenchina</taxon>
        <taxon>Tylenchomorpha</taxon>
        <taxon>Sphaerularioidea</taxon>
        <taxon>Anguinidae</taxon>
        <taxon>Anguininae</taxon>
        <taxon>Ditylenchus</taxon>
    </lineage>
</organism>
<dbReference type="EMBL" id="JAKKPZ010000010">
    <property type="protein sequence ID" value="KAI1716364.1"/>
    <property type="molecule type" value="Genomic_DNA"/>
</dbReference>
<accession>A0AAD4N3B1</accession>
<dbReference type="InterPro" id="IPR011989">
    <property type="entry name" value="ARM-like"/>
</dbReference>
<dbReference type="GO" id="GO:0000779">
    <property type="term" value="C:condensed chromosome, centromeric region"/>
    <property type="evidence" value="ECO:0007669"/>
    <property type="project" value="TreeGrafter"/>
</dbReference>
<dbReference type="PANTHER" id="PTHR14222">
    <property type="entry name" value="CONDENSIN"/>
    <property type="match status" value="1"/>
</dbReference>
<proteinExistence type="inferred from homology"/>
<evidence type="ECO:0000259" key="9">
    <source>
        <dbReference type="Pfam" id="PF12717"/>
    </source>
</evidence>
<dbReference type="InterPro" id="IPR000246">
    <property type="entry name" value="Peptidase_T2"/>
</dbReference>
<dbReference type="Gene3D" id="3.60.20.30">
    <property type="entry name" value="(Glycosyl)asparaginase"/>
    <property type="match status" value="1"/>
</dbReference>
<dbReference type="GO" id="GO:0005634">
    <property type="term" value="C:nucleus"/>
    <property type="evidence" value="ECO:0007669"/>
    <property type="project" value="UniProtKB-SubCell"/>
</dbReference>
<dbReference type="GO" id="GO:0010032">
    <property type="term" value="P:meiotic chromosome condensation"/>
    <property type="evidence" value="ECO:0007669"/>
    <property type="project" value="TreeGrafter"/>
</dbReference>
<evidence type="ECO:0000313" key="12">
    <source>
        <dbReference type="Proteomes" id="UP001201812"/>
    </source>
</evidence>
<evidence type="ECO:0000259" key="10">
    <source>
        <dbReference type="Pfam" id="PF12922"/>
    </source>
</evidence>
<evidence type="ECO:0000256" key="1">
    <source>
        <dbReference type="ARBA" id="ARBA00004123"/>
    </source>
</evidence>
<evidence type="ECO:0000256" key="3">
    <source>
        <dbReference type="ARBA" id="ARBA00022618"/>
    </source>
</evidence>
<dbReference type="InterPro" id="IPR024324">
    <property type="entry name" value="Condensin_cplx_su1_N"/>
</dbReference>
<keyword evidence="5" id="KW-0226">DNA condensation</keyword>
<name>A0AAD4N3B1_9BILA</name>
<dbReference type="CDD" id="cd04514">
    <property type="entry name" value="Taspase1_like"/>
    <property type="match status" value="1"/>
</dbReference>
<evidence type="ECO:0000256" key="2">
    <source>
        <dbReference type="ARBA" id="ARBA00010872"/>
    </source>
</evidence>
<dbReference type="Pfam" id="PF12717">
    <property type="entry name" value="Cnd1"/>
    <property type="match status" value="1"/>
</dbReference>
<evidence type="ECO:0000256" key="4">
    <source>
        <dbReference type="ARBA" id="ARBA00022776"/>
    </source>
</evidence>
<evidence type="ECO:0000256" key="8">
    <source>
        <dbReference type="SAM" id="Coils"/>
    </source>
</evidence>
<dbReference type="InterPro" id="IPR029055">
    <property type="entry name" value="Ntn_hydrolases_N"/>
</dbReference>
<dbReference type="Gene3D" id="1.25.10.10">
    <property type="entry name" value="Leucine-rich Repeat Variant"/>
    <property type="match status" value="2"/>
</dbReference>
<dbReference type="InterPro" id="IPR037464">
    <property type="entry name" value="Taspase1"/>
</dbReference>
<comment type="caution">
    <text evidence="11">The sequence shown here is derived from an EMBL/GenBank/DDBJ whole genome shotgun (WGS) entry which is preliminary data.</text>
</comment>
<dbReference type="GO" id="GO:0000796">
    <property type="term" value="C:condensin complex"/>
    <property type="evidence" value="ECO:0007669"/>
    <property type="project" value="TreeGrafter"/>
</dbReference>
<protein>
    <submittedName>
        <fullName evidence="11">Non-SMC mitotic condensation complex subunit 1 domain-containing protein</fullName>
    </submittedName>
</protein>
<evidence type="ECO:0000313" key="11">
    <source>
        <dbReference type="EMBL" id="KAI1716364.1"/>
    </source>
</evidence>
<dbReference type="SUPFAM" id="SSF56235">
    <property type="entry name" value="N-terminal nucleophile aminohydrolases (Ntn hydrolases)"/>
    <property type="match status" value="1"/>
</dbReference>